<evidence type="ECO:0000313" key="2">
    <source>
        <dbReference type="EMBL" id="CAF4940629.1"/>
    </source>
</evidence>
<evidence type="ECO:0000259" key="1">
    <source>
        <dbReference type="Pfam" id="PF07700"/>
    </source>
</evidence>
<dbReference type="InterPro" id="IPR024096">
    <property type="entry name" value="NO_sig/Golgi_transp_ligand-bd"/>
</dbReference>
<organism evidence="2 3">
    <name type="scientific">Rotaria socialis</name>
    <dbReference type="NCBI Taxonomy" id="392032"/>
    <lineage>
        <taxon>Eukaryota</taxon>
        <taxon>Metazoa</taxon>
        <taxon>Spiralia</taxon>
        <taxon>Gnathifera</taxon>
        <taxon>Rotifera</taxon>
        <taxon>Eurotatoria</taxon>
        <taxon>Bdelloidea</taxon>
        <taxon>Philodinida</taxon>
        <taxon>Philodinidae</taxon>
        <taxon>Rotaria</taxon>
    </lineage>
</organism>
<comment type="caution">
    <text evidence="2">The sequence shown here is derived from an EMBL/GenBank/DDBJ whole genome shotgun (WGS) entry which is preliminary data.</text>
</comment>
<gene>
    <name evidence="2" type="ORF">TOA249_LOCUS33338</name>
</gene>
<dbReference type="InterPro" id="IPR011644">
    <property type="entry name" value="Heme_NO-bd"/>
</dbReference>
<feature type="non-terminal residue" evidence="2">
    <location>
        <position position="1"/>
    </location>
</feature>
<dbReference type="Proteomes" id="UP000663838">
    <property type="component" value="Unassembled WGS sequence"/>
</dbReference>
<sequence>YGFDKLIRIAGRTLRGFLFVINQVHDSNRFTFSQMRYPSFHVTEEDDEGVQLFTSNVLFF</sequence>
<dbReference type="InterPro" id="IPR038158">
    <property type="entry name" value="H-NOX_domain_sf"/>
</dbReference>
<dbReference type="EMBL" id="CAJOBS010010387">
    <property type="protein sequence ID" value="CAF4940629.1"/>
    <property type="molecule type" value="Genomic_DNA"/>
</dbReference>
<protein>
    <recommendedName>
        <fullName evidence="1">Heme NO-binding domain-containing protein</fullName>
    </recommendedName>
</protein>
<evidence type="ECO:0000313" key="3">
    <source>
        <dbReference type="Proteomes" id="UP000663838"/>
    </source>
</evidence>
<feature type="domain" description="Heme NO-binding" evidence="1">
    <location>
        <begin position="2"/>
        <end position="52"/>
    </location>
</feature>
<dbReference type="AlphaFoldDB" id="A0A821XBR6"/>
<dbReference type="Pfam" id="PF07700">
    <property type="entry name" value="HNOB"/>
    <property type="match status" value="1"/>
</dbReference>
<accession>A0A821XBR6</accession>
<dbReference type="Gene3D" id="3.90.1520.10">
    <property type="entry name" value="H-NOX domain"/>
    <property type="match status" value="1"/>
</dbReference>
<dbReference type="GO" id="GO:0020037">
    <property type="term" value="F:heme binding"/>
    <property type="evidence" value="ECO:0007669"/>
    <property type="project" value="InterPro"/>
</dbReference>
<name>A0A821XBR6_9BILA</name>
<dbReference type="SUPFAM" id="SSF111126">
    <property type="entry name" value="Ligand-binding domain in the NO signalling and Golgi transport"/>
    <property type="match status" value="1"/>
</dbReference>
<proteinExistence type="predicted"/>
<reference evidence="2" key="1">
    <citation type="submission" date="2021-02" db="EMBL/GenBank/DDBJ databases">
        <authorList>
            <person name="Nowell W R."/>
        </authorList>
    </citation>
    <scope>NUCLEOTIDE SEQUENCE</scope>
</reference>